<dbReference type="InterPro" id="IPR028098">
    <property type="entry name" value="Glyco_trans_4-like_N"/>
</dbReference>
<dbReference type="EMBL" id="MT630760">
    <property type="protein sequence ID" value="QNO42743.1"/>
    <property type="molecule type" value="Genomic_DNA"/>
</dbReference>
<evidence type="ECO:0000313" key="3">
    <source>
        <dbReference type="EMBL" id="QNO41766.1"/>
    </source>
</evidence>
<dbReference type="EMBL" id="MT630670">
    <property type="protein sequence ID" value="QNO41766.1"/>
    <property type="molecule type" value="Genomic_DNA"/>
</dbReference>
<dbReference type="Pfam" id="PF00534">
    <property type="entry name" value="Glycos_transf_1"/>
    <property type="match status" value="1"/>
</dbReference>
<feature type="domain" description="Glycosyl transferase family 1" evidence="1">
    <location>
        <begin position="200"/>
        <end position="365"/>
    </location>
</feature>
<evidence type="ECO:0000259" key="2">
    <source>
        <dbReference type="Pfam" id="PF13439"/>
    </source>
</evidence>
<sequence length="388" mass="43868">MYKITTIAPTPFFADRGAHVRILEEVKALTALGNEISICTYHNGRNLPNLDIHRIPNIPWYNKLDAGPSYHMFYLDLLLVLKSLMLVHTTRPDIIHAHLHEGALIGKFCSGVENIPVVFDLQGSFSDEISAHGFIKRDGIPYKISHRFEEFLCTLTDAIIVSSAKMVSVLKEEFNVDGGKIFVVEDGVDTDIFKPNIDISNLRKSLDIPLNKKIIVFLGLLNEYQGVDYLLKSIPLVLEEIKDAHFLIMGYPNVEKYKEMAKKLGIYDFVTFTGKIDYNRAHEYLALGYISVSPKISETESNGKLYLYMASGLPTIVFNNQVNKSILGKLGVYAKSKDYVSFANGIIKLLEDEELTKRLSTKVREKAVEDYSWRHVGGKIVNIYNKVL</sequence>
<dbReference type="GO" id="GO:0102710">
    <property type="term" value="F:D-inositol-3-phosphate glycosyltransferase activity"/>
    <property type="evidence" value="ECO:0007669"/>
    <property type="project" value="UniProtKB-EC"/>
</dbReference>
<name>A0A7G9Y182_9EURY</name>
<accession>A0A7G9Y182</accession>
<dbReference type="Pfam" id="PF13439">
    <property type="entry name" value="Glyco_transf_4"/>
    <property type="match status" value="1"/>
</dbReference>
<keyword evidence="3" id="KW-0328">Glycosyltransferase</keyword>
<dbReference type="InterPro" id="IPR001296">
    <property type="entry name" value="Glyco_trans_1"/>
</dbReference>
<dbReference type="PANTHER" id="PTHR45947:SF3">
    <property type="entry name" value="SULFOQUINOVOSYL TRANSFERASE SQD2"/>
    <property type="match status" value="1"/>
</dbReference>
<evidence type="ECO:0000313" key="4">
    <source>
        <dbReference type="EMBL" id="QNO42743.1"/>
    </source>
</evidence>
<dbReference type="PANTHER" id="PTHR45947">
    <property type="entry name" value="SULFOQUINOVOSYL TRANSFERASE SQD2"/>
    <property type="match status" value="1"/>
</dbReference>
<organism evidence="3">
    <name type="scientific">Candidatus Methanogaster sp. ANME-2c ERB4</name>
    <dbReference type="NCBI Taxonomy" id="2759911"/>
    <lineage>
        <taxon>Archaea</taxon>
        <taxon>Methanobacteriati</taxon>
        <taxon>Methanobacteriota</taxon>
        <taxon>Stenosarchaea group</taxon>
        <taxon>Methanomicrobia</taxon>
        <taxon>Methanosarcinales</taxon>
        <taxon>ANME-2 cluster</taxon>
        <taxon>Candidatus Methanogasteraceae</taxon>
        <taxon>Candidatus Methanogaster</taxon>
    </lineage>
</organism>
<reference evidence="3" key="1">
    <citation type="submission" date="2020-06" db="EMBL/GenBank/DDBJ databases">
        <title>Unique genomic features of the anaerobic methanotrophic archaea.</title>
        <authorList>
            <person name="Chadwick G.L."/>
            <person name="Skennerton C.T."/>
            <person name="Laso-Perez R."/>
            <person name="Leu A.O."/>
            <person name="Speth D.R."/>
            <person name="Yu H."/>
            <person name="Morgan-Lang C."/>
            <person name="Hatzenpichler R."/>
            <person name="Goudeau D."/>
            <person name="Malmstrom R."/>
            <person name="Brazelton W.J."/>
            <person name="Woyke T."/>
            <person name="Hallam S.J."/>
            <person name="Tyson G.W."/>
            <person name="Wegener G."/>
            <person name="Boetius A."/>
            <person name="Orphan V."/>
        </authorList>
    </citation>
    <scope>NUCLEOTIDE SEQUENCE</scope>
</reference>
<feature type="domain" description="Glycosyltransferase subfamily 4-like N-terminal" evidence="2">
    <location>
        <begin position="17"/>
        <end position="191"/>
    </location>
</feature>
<proteinExistence type="predicted"/>
<gene>
    <name evidence="3" type="primary">mshA_1</name>
    <name evidence="4" type="ORF">BPAOADCO_00007</name>
    <name evidence="3" type="ORF">PIKABMHP_00007</name>
</gene>
<dbReference type="Gene3D" id="3.40.50.2000">
    <property type="entry name" value="Glycogen Phosphorylase B"/>
    <property type="match status" value="2"/>
</dbReference>
<protein>
    <submittedName>
        <fullName evidence="3">D-inositol-3-phosphate glycosyltransferase</fullName>
        <ecNumber evidence="3">2.4.1.250</ecNumber>
    </submittedName>
</protein>
<keyword evidence="3" id="KW-0808">Transferase</keyword>
<dbReference type="EC" id="2.4.1.250" evidence="3"/>
<dbReference type="InterPro" id="IPR050194">
    <property type="entry name" value="Glycosyltransferase_grp1"/>
</dbReference>
<dbReference type="AlphaFoldDB" id="A0A7G9Y182"/>
<dbReference type="CDD" id="cd03801">
    <property type="entry name" value="GT4_PimA-like"/>
    <property type="match status" value="1"/>
</dbReference>
<dbReference type="SUPFAM" id="SSF53756">
    <property type="entry name" value="UDP-Glycosyltransferase/glycogen phosphorylase"/>
    <property type="match status" value="1"/>
</dbReference>
<evidence type="ECO:0000259" key="1">
    <source>
        <dbReference type="Pfam" id="PF00534"/>
    </source>
</evidence>